<evidence type="ECO:0000313" key="1">
    <source>
        <dbReference type="EMBL" id="AKL79714.1"/>
    </source>
</evidence>
<geneLocation type="plasmid" evidence="1">
    <name>pWcMBF8-1</name>
</geneLocation>
<protein>
    <submittedName>
        <fullName evidence="1">Uncharacterized protein</fullName>
    </submittedName>
</protein>
<dbReference type="AlphaFoldDB" id="A0A0N7CG53"/>
<proteinExistence type="predicted"/>
<sequence length="80" mass="9335">MANRFEQSGTLNTDYGIVQDIENRKDNLEKLSWERKVKTSVSLKKTNLDKLDDLVNKLQAKSRSELLDTLIEQGYEKFRS</sequence>
<reference evidence="1" key="1">
    <citation type="submission" date="2015-04" db="EMBL/GenBank/DDBJ databases">
        <title>Plasmid pWcMBF8-1 isolated from Weissella confusa strain MBF8-1 carries a bacteriocin-encoding locus.</title>
        <authorList>
            <person name="Malik A."/>
            <person name="Heng N.C.K."/>
        </authorList>
    </citation>
    <scope>NUCLEOTIDE SEQUENCE</scope>
    <source>
        <strain evidence="1">MBF8-1</strain>
        <plasmid evidence="1">pWcMBF8-1</plasmid>
    </source>
</reference>
<dbReference type="RefSeq" id="WP_172686065.1">
    <property type="nucleotide sequence ID" value="NZ_KR350502.1"/>
</dbReference>
<keyword evidence="1" id="KW-0614">Plasmid</keyword>
<accession>A0A0N7CG53</accession>
<dbReference type="EMBL" id="KR350502">
    <property type="protein sequence ID" value="AKL79714.1"/>
    <property type="molecule type" value="Genomic_DNA"/>
</dbReference>
<organism evidence="1">
    <name type="scientific">Weissella confusa</name>
    <name type="common">Lactobacillus confusus</name>
    <dbReference type="NCBI Taxonomy" id="1583"/>
    <lineage>
        <taxon>Bacteria</taxon>
        <taxon>Bacillati</taxon>
        <taxon>Bacillota</taxon>
        <taxon>Bacilli</taxon>
        <taxon>Lactobacillales</taxon>
        <taxon>Lactobacillaceae</taxon>
        <taxon>Weissella</taxon>
    </lineage>
</organism>
<gene>
    <name evidence="1" type="ORF">pWcMBF8-1_2</name>
</gene>
<name>A0A0N7CG53_WEICO</name>